<evidence type="ECO:0000256" key="8">
    <source>
        <dbReference type="ARBA" id="ARBA00030686"/>
    </source>
</evidence>
<dbReference type="InterPro" id="IPR036087">
    <property type="entry name" value="Nict_dMeBzImd_PRibTrfase_sf"/>
</dbReference>
<evidence type="ECO:0000256" key="5">
    <source>
        <dbReference type="ARBA" id="ARBA00022573"/>
    </source>
</evidence>
<dbReference type="EMBL" id="JABKKE010000001">
    <property type="protein sequence ID" value="NPE13044.1"/>
    <property type="molecule type" value="Genomic_DNA"/>
</dbReference>
<evidence type="ECO:0000313" key="11">
    <source>
        <dbReference type="Proteomes" id="UP001193734"/>
    </source>
</evidence>
<keyword evidence="5" id="KW-0169">Cobalamin biosynthesis</keyword>
<evidence type="ECO:0000256" key="9">
    <source>
        <dbReference type="ARBA" id="ARBA00047340"/>
    </source>
</evidence>
<keyword evidence="7" id="KW-0808">Transferase</keyword>
<dbReference type="InterPro" id="IPR023195">
    <property type="entry name" value="Nict_dMeBzImd_PRibTrfase_N"/>
</dbReference>
<accession>A0ABX2AQW8</accession>
<dbReference type="InterPro" id="IPR003200">
    <property type="entry name" value="Nict_dMeBzImd_PRibTrfase"/>
</dbReference>
<reference evidence="10 11" key="1">
    <citation type="submission" date="2020-05" db="EMBL/GenBank/DDBJ databases">
        <title>Distinct polysaccharide utilization as determinants for interspecies competition between intestinal Prevotella spp.</title>
        <authorList>
            <person name="Galvez E.J.C."/>
            <person name="Iljazovic A."/>
            <person name="Strowig T."/>
        </authorList>
    </citation>
    <scope>NUCLEOTIDE SEQUENCE [LARGE SCALE GENOMIC DNA]</scope>
    <source>
        <strain evidence="10 11">PROD</strain>
    </source>
</reference>
<keyword evidence="6 10" id="KW-0328">Glycosyltransferase</keyword>
<comment type="catalytic activity">
    <reaction evidence="9">
        <text>5,6-dimethylbenzimidazole + nicotinate beta-D-ribonucleotide = alpha-ribazole 5'-phosphate + nicotinate + H(+)</text>
        <dbReference type="Rhea" id="RHEA:11196"/>
        <dbReference type="ChEBI" id="CHEBI:15378"/>
        <dbReference type="ChEBI" id="CHEBI:15890"/>
        <dbReference type="ChEBI" id="CHEBI:32544"/>
        <dbReference type="ChEBI" id="CHEBI:57502"/>
        <dbReference type="ChEBI" id="CHEBI:57918"/>
        <dbReference type="EC" id="2.4.2.21"/>
    </reaction>
</comment>
<dbReference type="GO" id="GO:0016757">
    <property type="term" value="F:glycosyltransferase activity"/>
    <property type="evidence" value="ECO:0007669"/>
    <property type="project" value="UniProtKB-KW"/>
</dbReference>
<dbReference type="Gene3D" id="3.40.50.10210">
    <property type="match status" value="1"/>
</dbReference>
<comment type="pathway">
    <text evidence="1">Nucleoside biosynthesis; alpha-ribazole biosynthesis; alpha-ribazole from 5,6-dimethylbenzimidazole: step 1/2.</text>
</comment>
<evidence type="ECO:0000256" key="2">
    <source>
        <dbReference type="ARBA" id="ARBA00007110"/>
    </source>
</evidence>
<evidence type="ECO:0000256" key="6">
    <source>
        <dbReference type="ARBA" id="ARBA00022676"/>
    </source>
</evidence>
<keyword evidence="11" id="KW-1185">Reference proteome</keyword>
<dbReference type="Gene3D" id="1.10.1610.10">
    <property type="match status" value="1"/>
</dbReference>
<evidence type="ECO:0000256" key="1">
    <source>
        <dbReference type="ARBA" id="ARBA00005049"/>
    </source>
</evidence>
<evidence type="ECO:0000256" key="7">
    <source>
        <dbReference type="ARBA" id="ARBA00022679"/>
    </source>
</evidence>
<protein>
    <recommendedName>
        <fullName evidence="4">Nicotinate-nucleotide--dimethylbenzimidazole phosphoribosyltransferase</fullName>
        <ecNumber evidence="3">2.4.2.21</ecNumber>
    </recommendedName>
    <alternativeName>
        <fullName evidence="8">N(1)-alpha-phosphoribosyltransferase</fullName>
    </alternativeName>
</protein>
<dbReference type="RefSeq" id="WP_172178473.1">
    <property type="nucleotide sequence ID" value="NZ_CASGIA010000003.1"/>
</dbReference>
<comment type="similarity">
    <text evidence="2">Belongs to the CobT family.</text>
</comment>
<dbReference type="Proteomes" id="UP001193734">
    <property type="component" value="Unassembled WGS sequence"/>
</dbReference>
<evidence type="ECO:0000313" key="10">
    <source>
        <dbReference type="EMBL" id="NPE13044.1"/>
    </source>
</evidence>
<sequence length="397" mass="43315">MRQFDIATISSPSIGEAHPDRNTIRAKIDNLNKPKGSLGQLEELAMQICMIQNTLTPALNSPHHLLFGSDHGIEREGVSVSPREITWQQMINFTHGGGGVNMFCRQHGFKLRLIDVGVDYDLSDCQGIIDRKIAHGTANFLYGPAMSEEQFDIAIATGAEQVDACAGEGCNVICIGEMGIANTSPSSIWMSIFGNIPLDECIGAGAGLDSPGIKHKREVLAKAVERFKGKGADCKIQSSEYRVQKSDCHLRQLSCPKNNNTSALHTQNSELHNPNSDIERTIRYFGGFEMVAAIGAMLRAAERRFVILIDGFIMTACALAASRLYPAVTDYMIFGHCGDESGHRRMLDIMGAKPLLSLGLRLGEGTGALCAYPIVDSAVRMINEMNNFDNANITKYF</sequence>
<dbReference type="PANTHER" id="PTHR43463:SF1">
    <property type="entry name" value="NICOTINATE-NUCLEOTIDE--DIMETHYLBENZIMIDAZOLE PHOSPHORIBOSYLTRANSFERASE"/>
    <property type="match status" value="1"/>
</dbReference>
<proteinExistence type="inferred from homology"/>
<dbReference type="PANTHER" id="PTHR43463">
    <property type="entry name" value="NICOTINATE-NUCLEOTIDE--DIMETHYLBENZIMIDAZOLE PHOSPHORIBOSYLTRANSFERASE"/>
    <property type="match status" value="1"/>
</dbReference>
<dbReference type="EC" id="2.4.2.21" evidence="3"/>
<organism evidence="10 11">
    <name type="scientific">Xylanibacter rodentium</name>
    <dbReference type="NCBI Taxonomy" id="2736289"/>
    <lineage>
        <taxon>Bacteria</taxon>
        <taxon>Pseudomonadati</taxon>
        <taxon>Bacteroidota</taxon>
        <taxon>Bacteroidia</taxon>
        <taxon>Bacteroidales</taxon>
        <taxon>Prevotellaceae</taxon>
        <taxon>Xylanibacter</taxon>
    </lineage>
</organism>
<dbReference type="GeneID" id="82156458"/>
<comment type="caution">
    <text evidence="10">The sequence shown here is derived from an EMBL/GenBank/DDBJ whole genome shotgun (WGS) entry which is preliminary data.</text>
</comment>
<dbReference type="CDD" id="cd02439">
    <property type="entry name" value="DMB-PRT_CobT"/>
    <property type="match status" value="1"/>
</dbReference>
<evidence type="ECO:0000256" key="4">
    <source>
        <dbReference type="ARBA" id="ARBA00015486"/>
    </source>
</evidence>
<gene>
    <name evidence="10" type="ORF">HPS55_01640</name>
</gene>
<name>A0ABX2AQW8_9BACT</name>
<dbReference type="Pfam" id="PF02277">
    <property type="entry name" value="DBI_PRT"/>
    <property type="match status" value="2"/>
</dbReference>
<dbReference type="SUPFAM" id="SSF52733">
    <property type="entry name" value="Nicotinate mononucleotide:5,6-dimethylbenzimidazole phosphoribosyltransferase (CobT)"/>
    <property type="match status" value="2"/>
</dbReference>
<evidence type="ECO:0000256" key="3">
    <source>
        <dbReference type="ARBA" id="ARBA00011991"/>
    </source>
</evidence>